<sequence>MSLLAPIGGLDVNTLKQGNCLQYRMLRMRSPIYLRYLQRVPYILLEAPPL</sequence>
<proteinExistence type="predicted"/>
<evidence type="ECO:0000313" key="2">
    <source>
        <dbReference type="Proteomes" id="UP000185999"/>
    </source>
</evidence>
<reference evidence="2" key="1">
    <citation type="submission" date="2017-01" db="EMBL/GenBank/DDBJ databases">
        <authorList>
            <person name="Varghese N."/>
            <person name="Submissions S."/>
        </authorList>
    </citation>
    <scope>NUCLEOTIDE SEQUENCE [LARGE SCALE GENOMIC DNA]</scope>
    <source>
        <strain evidence="2">DSM 22306</strain>
    </source>
</reference>
<dbReference type="AlphaFoldDB" id="A0A1N7M8X1"/>
<name>A0A1N7M8X1_9GAMM</name>
<keyword evidence="2" id="KW-1185">Reference proteome</keyword>
<dbReference type="EMBL" id="FTOE01000005">
    <property type="protein sequence ID" value="SIS82524.1"/>
    <property type="molecule type" value="Genomic_DNA"/>
</dbReference>
<accession>A0A1N7M8X1</accession>
<evidence type="ECO:0000313" key="1">
    <source>
        <dbReference type="EMBL" id="SIS82524.1"/>
    </source>
</evidence>
<organism evidence="1 2">
    <name type="scientific">Neptunomonas antarctica</name>
    <dbReference type="NCBI Taxonomy" id="619304"/>
    <lineage>
        <taxon>Bacteria</taxon>
        <taxon>Pseudomonadati</taxon>
        <taxon>Pseudomonadota</taxon>
        <taxon>Gammaproteobacteria</taxon>
        <taxon>Oceanospirillales</taxon>
        <taxon>Oceanospirillaceae</taxon>
        <taxon>Neptunomonas</taxon>
    </lineage>
</organism>
<protein>
    <submittedName>
        <fullName evidence="1">Uncharacterized protein</fullName>
    </submittedName>
</protein>
<gene>
    <name evidence="1" type="ORF">SAMN05421760_105274</name>
</gene>
<dbReference type="Proteomes" id="UP000185999">
    <property type="component" value="Unassembled WGS sequence"/>
</dbReference>
<dbReference type="STRING" id="619304.SAMN05421760_105274"/>